<evidence type="ECO:0000256" key="1">
    <source>
        <dbReference type="SAM" id="Coils"/>
    </source>
</evidence>
<dbReference type="Pfam" id="PF07795">
    <property type="entry name" value="DUF1635"/>
    <property type="match status" value="1"/>
</dbReference>
<evidence type="ECO:0000313" key="3">
    <source>
        <dbReference type="EMBL" id="KAK2643166.1"/>
    </source>
</evidence>
<feature type="coiled-coil region" evidence="1">
    <location>
        <begin position="25"/>
        <end position="73"/>
    </location>
</feature>
<name>A0AAD9TVV5_9ROSI</name>
<sequence>MEELGSMWTYHENIDELKQKVLYTSIELESMKMEANEALKKHKEEVKQLLNLLKIAYQERDEAKDNLQKLLNKLMPTSPVEIQPILHNHNRNRNHNIQNETSPLVLMMPTKPANSSITESNSLSHGSSPVDSFFDAVSSSQDFSNINNMADSGGNICGFVNQQQQHQQQHFDYSSGGGSLMSSSGFFSPSGISKAVVDPEIALIESLVKGKILPNVGKLLQTVMEAGPLLQTLLVAGPLPTWRNPPPLQTFKIPPFSIKICETTTTMRPNPISVAHKSLNSSPSPSPSPSSSTYLPVSRMSSQMCSTSMLNFSNCPSGSAHQINNGLLLPSGSGFNTQISSGGKRQRFQ</sequence>
<dbReference type="EMBL" id="JANJYI010000007">
    <property type="protein sequence ID" value="KAK2643166.1"/>
    <property type="molecule type" value="Genomic_DNA"/>
</dbReference>
<keyword evidence="4" id="KW-1185">Reference proteome</keyword>
<dbReference type="PANTHER" id="PTHR33431:SF12">
    <property type="entry name" value="HIGH MOBILITY GROUP BOX PROTEIN, PUTATIVE (DUF1635)-RELATED"/>
    <property type="match status" value="1"/>
</dbReference>
<organism evidence="3 4">
    <name type="scientific">Dipteronia dyeriana</name>
    <dbReference type="NCBI Taxonomy" id="168575"/>
    <lineage>
        <taxon>Eukaryota</taxon>
        <taxon>Viridiplantae</taxon>
        <taxon>Streptophyta</taxon>
        <taxon>Embryophyta</taxon>
        <taxon>Tracheophyta</taxon>
        <taxon>Spermatophyta</taxon>
        <taxon>Magnoliopsida</taxon>
        <taxon>eudicotyledons</taxon>
        <taxon>Gunneridae</taxon>
        <taxon>Pentapetalae</taxon>
        <taxon>rosids</taxon>
        <taxon>malvids</taxon>
        <taxon>Sapindales</taxon>
        <taxon>Sapindaceae</taxon>
        <taxon>Hippocastanoideae</taxon>
        <taxon>Acereae</taxon>
        <taxon>Dipteronia</taxon>
    </lineage>
</organism>
<protein>
    <submittedName>
        <fullName evidence="3">Uncharacterized protein</fullName>
    </submittedName>
</protein>
<dbReference type="PANTHER" id="PTHR33431">
    <property type="entry name" value="ENABLED-LIKE PROTEIN (DUF1635)"/>
    <property type="match status" value="1"/>
</dbReference>
<evidence type="ECO:0000256" key="2">
    <source>
        <dbReference type="SAM" id="MobiDB-lite"/>
    </source>
</evidence>
<accession>A0AAD9TVV5</accession>
<dbReference type="AlphaFoldDB" id="A0AAD9TVV5"/>
<keyword evidence="1" id="KW-0175">Coiled coil</keyword>
<reference evidence="3" key="1">
    <citation type="journal article" date="2023" name="Plant J.">
        <title>Genome sequences and population genomics provide insights into the demographic history, inbreeding, and mutation load of two 'living fossil' tree species of Dipteronia.</title>
        <authorList>
            <person name="Feng Y."/>
            <person name="Comes H.P."/>
            <person name="Chen J."/>
            <person name="Zhu S."/>
            <person name="Lu R."/>
            <person name="Zhang X."/>
            <person name="Li P."/>
            <person name="Qiu J."/>
            <person name="Olsen K.M."/>
            <person name="Qiu Y."/>
        </authorList>
    </citation>
    <scope>NUCLEOTIDE SEQUENCE</scope>
    <source>
        <strain evidence="3">KIB01</strain>
    </source>
</reference>
<feature type="region of interest" description="Disordered" evidence="2">
    <location>
        <begin position="271"/>
        <end position="297"/>
    </location>
</feature>
<dbReference type="InterPro" id="IPR012862">
    <property type="entry name" value="DUF1635"/>
</dbReference>
<evidence type="ECO:0000313" key="4">
    <source>
        <dbReference type="Proteomes" id="UP001280121"/>
    </source>
</evidence>
<gene>
    <name evidence="3" type="ORF">Ddye_024929</name>
</gene>
<dbReference type="Proteomes" id="UP001280121">
    <property type="component" value="Unassembled WGS sequence"/>
</dbReference>
<comment type="caution">
    <text evidence="3">The sequence shown here is derived from an EMBL/GenBank/DDBJ whole genome shotgun (WGS) entry which is preliminary data.</text>
</comment>
<proteinExistence type="predicted"/>